<dbReference type="InterPro" id="IPR010352">
    <property type="entry name" value="DUF945"/>
</dbReference>
<gene>
    <name evidence="2" type="ORF">H2Z84_12875</name>
</gene>
<reference evidence="2 3" key="1">
    <citation type="submission" date="2020-07" db="EMBL/GenBank/DDBJ databases">
        <title>Draft genome sequence of violacein-producing bacteria and related species.</title>
        <authorList>
            <person name="Wilson H.S."/>
            <person name="De Leon M.E."/>
        </authorList>
    </citation>
    <scope>NUCLEOTIDE SEQUENCE [LARGE SCALE GENOMIC DNA]</scope>
    <source>
        <strain evidence="2 3">HSC-21Su07</strain>
    </source>
</reference>
<evidence type="ECO:0000313" key="3">
    <source>
        <dbReference type="Proteomes" id="UP000545606"/>
    </source>
</evidence>
<proteinExistence type="predicted"/>
<feature type="compositionally biased region" description="Pro residues" evidence="1">
    <location>
        <begin position="478"/>
        <end position="487"/>
    </location>
</feature>
<dbReference type="RefSeq" id="WP_181836332.1">
    <property type="nucleotide sequence ID" value="NZ_JACERN010000033.1"/>
</dbReference>
<feature type="compositionally biased region" description="Low complexity" evidence="1">
    <location>
        <begin position="463"/>
        <end position="477"/>
    </location>
</feature>
<dbReference type="Proteomes" id="UP000545606">
    <property type="component" value="Unassembled WGS sequence"/>
</dbReference>
<sequence length="487" mass="52249">MQTRKVAVLVASTVVLGWVLVVPGLVGVRSEEKIRQDIDKLQQSTLLPLTAKVDSYERGWFSSSARVSYSLSLAGQLLRFAVDYQVNQFAIPFLRWARTDYTITPLNANGVASGAALALEAYSIKTFLGRIDTTLKAADLQWSRAEGEVVGIRNLLGNISTEEGKPLQYKLSLAAINLRSPLPSAPGSELQLLANNLQMEGHGADAATAKDSWQMDSQQKLESLEVLLNKTSLARLDGLALDAAIQDKGSTVDMTYHSRVEKGQFGPINHALALKEVRMDFSYLNINKQGYTDWQRKVNQFYASAGSVSNPALEQAAAETMLKSASSLLASSPTIRIDQLGFQTDKGGLRSSMELRFDGNGMPAGELAVQNIQPLLHERLSGKANLQLDRGLLSDLVAQMSGTAANAQSAQMLEAGIHSAVQQGWLSDNGQRLNADFSFNRDGASLNGHPLPAMAGLLGGEQPAEAPAVPAATEPAPAEAPVPMPAE</sequence>
<keyword evidence="3" id="KW-1185">Reference proteome</keyword>
<dbReference type="AlphaFoldDB" id="A0A838Y608"/>
<organism evidence="2 3">
    <name type="scientific">Aquitalea aquatica</name>
    <dbReference type="NCBI Taxonomy" id="3044273"/>
    <lineage>
        <taxon>Bacteria</taxon>
        <taxon>Pseudomonadati</taxon>
        <taxon>Pseudomonadota</taxon>
        <taxon>Betaproteobacteria</taxon>
        <taxon>Neisseriales</taxon>
        <taxon>Chromobacteriaceae</taxon>
        <taxon>Aquitalea</taxon>
    </lineage>
</organism>
<comment type="caution">
    <text evidence="2">The sequence shown here is derived from an EMBL/GenBank/DDBJ whole genome shotgun (WGS) entry which is preliminary data.</text>
</comment>
<name>A0A838Y608_9NEIS</name>
<feature type="region of interest" description="Disordered" evidence="1">
    <location>
        <begin position="452"/>
        <end position="487"/>
    </location>
</feature>
<dbReference type="Pfam" id="PF06097">
    <property type="entry name" value="DUF945"/>
    <property type="match status" value="1"/>
</dbReference>
<evidence type="ECO:0000256" key="1">
    <source>
        <dbReference type="SAM" id="MobiDB-lite"/>
    </source>
</evidence>
<evidence type="ECO:0000313" key="2">
    <source>
        <dbReference type="EMBL" id="MBA4709268.1"/>
    </source>
</evidence>
<dbReference type="EMBL" id="JACERN010000033">
    <property type="protein sequence ID" value="MBA4709268.1"/>
    <property type="molecule type" value="Genomic_DNA"/>
</dbReference>
<protein>
    <submittedName>
        <fullName evidence="2">DUF945 family protein</fullName>
    </submittedName>
</protein>
<accession>A0A838Y608</accession>